<dbReference type="EMBL" id="BAABDO010000188">
    <property type="protein sequence ID" value="GAA3508154.1"/>
    <property type="molecule type" value="Genomic_DNA"/>
</dbReference>
<evidence type="ECO:0000313" key="2">
    <source>
        <dbReference type="Proteomes" id="UP001500266"/>
    </source>
</evidence>
<proteinExistence type="predicted"/>
<protein>
    <submittedName>
        <fullName evidence="1">Uncharacterized protein</fullName>
    </submittedName>
</protein>
<name>A0ABP6UH71_9ACTN</name>
<gene>
    <name evidence="1" type="ORF">GCM10022416_61910</name>
</gene>
<reference evidence="2" key="1">
    <citation type="journal article" date="2019" name="Int. J. Syst. Evol. Microbiol.">
        <title>The Global Catalogue of Microorganisms (GCM) 10K type strain sequencing project: providing services to taxonomists for standard genome sequencing and annotation.</title>
        <authorList>
            <consortium name="The Broad Institute Genomics Platform"/>
            <consortium name="The Broad Institute Genome Sequencing Center for Infectious Disease"/>
            <person name="Wu L."/>
            <person name="Ma J."/>
        </authorList>
    </citation>
    <scope>NUCLEOTIDE SEQUENCE [LARGE SCALE GENOMIC DNA]</scope>
    <source>
        <strain evidence="2">JCM 17316</strain>
    </source>
</reference>
<evidence type="ECO:0000313" key="1">
    <source>
        <dbReference type="EMBL" id="GAA3508154.1"/>
    </source>
</evidence>
<organism evidence="1 2">
    <name type="scientific">Actinomadura keratinilytica</name>
    <dbReference type="NCBI Taxonomy" id="547461"/>
    <lineage>
        <taxon>Bacteria</taxon>
        <taxon>Bacillati</taxon>
        <taxon>Actinomycetota</taxon>
        <taxon>Actinomycetes</taxon>
        <taxon>Streptosporangiales</taxon>
        <taxon>Thermomonosporaceae</taxon>
        <taxon>Actinomadura</taxon>
    </lineage>
</organism>
<keyword evidence="2" id="KW-1185">Reference proteome</keyword>
<dbReference type="Proteomes" id="UP001500266">
    <property type="component" value="Unassembled WGS sequence"/>
</dbReference>
<accession>A0ABP6UH71</accession>
<comment type="caution">
    <text evidence="1">The sequence shown here is derived from an EMBL/GenBank/DDBJ whole genome shotgun (WGS) entry which is preliminary data.</text>
</comment>
<sequence length="188" mass="21057">MRPLGRPGRWRITAYYTAVERFHGGRRKAVRGCPGLRCDDGDTPLGSYPEEFVEIVRTEGSGRITSGPHRGRYLNWSHSVGFWLDDTPRDSAGRPLRPWRSAAADRDVLARGRRFVIADCGRDGAGRPVSGEVCERFRRATWTVVDVFRPGYGGEHHADVYIGEETGPGFARSTPWYTTLRDATLHPA</sequence>